<evidence type="ECO:0000313" key="1">
    <source>
        <dbReference type="EMBL" id="KTB48318.1"/>
    </source>
</evidence>
<comment type="caution">
    <text evidence="1">The sequence shown here is derived from an EMBL/GenBank/DDBJ whole genome shotgun (WGS) entry which is preliminary data.</text>
</comment>
<gene>
    <name evidence="1" type="ORF">DEALK_11640</name>
</gene>
<reference evidence="1 2" key="1">
    <citation type="submission" date="2015-06" db="EMBL/GenBank/DDBJ databases">
        <title>Genome sequence of the organohalide-respiring Dehalogenimonas alkenigignens type strain (IP3-3T).</title>
        <authorList>
            <person name="Key T.A."/>
            <person name="Richmond D.P."/>
            <person name="Bowman K.S."/>
            <person name="Cho Y.-J."/>
            <person name="Chun J."/>
            <person name="da Costa M.S."/>
            <person name="Rainey F.A."/>
            <person name="Moe W.M."/>
        </authorList>
    </citation>
    <scope>NUCLEOTIDE SEQUENCE [LARGE SCALE GENOMIC DNA]</scope>
    <source>
        <strain evidence="1 2">IP3-3</strain>
    </source>
</reference>
<proteinExistence type="predicted"/>
<dbReference type="Proteomes" id="UP000053947">
    <property type="component" value="Unassembled WGS sequence"/>
</dbReference>
<dbReference type="STRING" id="1217799.DEALK_11640"/>
<dbReference type="EMBL" id="LFDV01000002">
    <property type="protein sequence ID" value="KTB48318.1"/>
    <property type="molecule type" value="Genomic_DNA"/>
</dbReference>
<evidence type="ECO:0008006" key="3">
    <source>
        <dbReference type="Google" id="ProtNLM"/>
    </source>
</evidence>
<sequence>MSIRKICLCGNSVIMGTLNSRLRQQVDYEVISLKTSPASTEISAVRPDVIFFDLDSPSPRAAFDLLETRPEVTLVGVSPDANVVRVWSGKQLKEISTKDLIRVINESSTV</sequence>
<name>A0A0W0GIF7_9CHLR</name>
<keyword evidence="2" id="KW-1185">Reference proteome</keyword>
<dbReference type="AlphaFoldDB" id="A0A0W0GIF7"/>
<accession>A0A0W0GIF7</accession>
<evidence type="ECO:0000313" key="2">
    <source>
        <dbReference type="Proteomes" id="UP000053947"/>
    </source>
</evidence>
<organism evidence="1 2">
    <name type="scientific">Dehalogenimonas alkenigignens</name>
    <dbReference type="NCBI Taxonomy" id="1217799"/>
    <lineage>
        <taxon>Bacteria</taxon>
        <taxon>Bacillati</taxon>
        <taxon>Chloroflexota</taxon>
        <taxon>Dehalococcoidia</taxon>
        <taxon>Dehalococcoidales</taxon>
        <taxon>Dehalococcoidaceae</taxon>
        <taxon>Dehalogenimonas</taxon>
    </lineage>
</organism>
<protein>
    <recommendedName>
        <fullName evidence="3">Response regulatory domain-containing protein</fullName>
    </recommendedName>
</protein>